<evidence type="ECO:0000256" key="5">
    <source>
        <dbReference type="ARBA" id="ARBA00023136"/>
    </source>
</evidence>
<dbReference type="PANTHER" id="PTHR42709:SF6">
    <property type="entry name" value="UNDECAPRENYL PHOSPHATE TRANSPORTER A"/>
    <property type="match status" value="1"/>
</dbReference>
<dbReference type="GO" id="GO:0005886">
    <property type="term" value="C:plasma membrane"/>
    <property type="evidence" value="ECO:0007669"/>
    <property type="project" value="UniProtKB-SubCell"/>
</dbReference>
<keyword evidence="4 7" id="KW-1133">Transmembrane helix</keyword>
<dbReference type="InterPro" id="IPR032816">
    <property type="entry name" value="VTT_dom"/>
</dbReference>
<keyword evidence="10" id="KW-1185">Reference proteome</keyword>
<accession>A0A1X7FY48</accession>
<keyword evidence="2" id="KW-1003">Cell membrane</keyword>
<feature type="transmembrane region" description="Helical" evidence="7">
    <location>
        <begin position="58"/>
        <end position="76"/>
    </location>
</feature>
<feature type="domain" description="VTT" evidence="8">
    <location>
        <begin position="34"/>
        <end position="163"/>
    </location>
</feature>
<evidence type="ECO:0000256" key="1">
    <source>
        <dbReference type="ARBA" id="ARBA00004651"/>
    </source>
</evidence>
<keyword evidence="3 7" id="KW-0812">Transmembrane</keyword>
<feature type="transmembrane region" description="Helical" evidence="7">
    <location>
        <begin position="6"/>
        <end position="27"/>
    </location>
</feature>
<gene>
    <name evidence="9" type="ORF">SAMN02982989_1048</name>
</gene>
<feature type="compositionally biased region" description="Low complexity" evidence="6">
    <location>
        <begin position="215"/>
        <end position="226"/>
    </location>
</feature>
<feature type="region of interest" description="Disordered" evidence="6">
    <location>
        <begin position="207"/>
        <end position="237"/>
    </location>
</feature>
<evidence type="ECO:0000256" key="6">
    <source>
        <dbReference type="SAM" id="MobiDB-lite"/>
    </source>
</evidence>
<keyword evidence="5 7" id="KW-0472">Membrane</keyword>
<evidence type="ECO:0000256" key="2">
    <source>
        <dbReference type="ARBA" id="ARBA00022475"/>
    </source>
</evidence>
<sequence>MDFDPVSTLMAWIGAYGLIGLFVVALAERFMPVLPSYGLLLAIGIAAADGAWSLSTALLATIAGSLSGCAAWFYAVRRLGEARSSRLLNRSGRLFGMSADRIGRGIASFRRNQTALAFALQLVPTVRLFVPAFAALLGGGSRSFLIASAAGIAVWNGLFIGIGFYASHSIGTANTTVLALAALGCVLVLEAALFWIARRVRGSPSHGDGVIRNLTTPPASPSITPAPDRRRCSPSSP</sequence>
<feature type="transmembrane region" description="Helical" evidence="7">
    <location>
        <begin position="114"/>
        <end position="138"/>
    </location>
</feature>
<evidence type="ECO:0000256" key="3">
    <source>
        <dbReference type="ARBA" id="ARBA00022692"/>
    </source>
</evidence>
<dbReference type="STRING" id="464029.SAMN02982989_1048"/>
<name>A0A1X7FY48_9HYPH</name>
<comment type="subcellular location">
    <subcellularLocation>
        <location evidence="1">Cell membrane</location>
        <topology evidence="1">Multi-pass membrane protein</topology>
    </subcellularLocation>
</comment>
<dbReference type="RefSeq" id="WP_085423922.1">
    <property type="nucleotide sequence ID" value="NZ_FXAF01000008.1"/>
</dbReference>
<evidence type="ECO:0000259" key="8">
    <source>
        <dbReference type="Pfam" id="PF09335"/>
    </source>
</evidence>
<dbReference type="InterPro" id="IPR051311">
    <property type="entry name" value="DedA_domain"/>
</dbReference>
<dbReference type="Pfam" id="PF09335">
    <property type="entry name" value="VTT_dom"/>
    <property type="match status" value="1"/>
</dbReference>
<evidence type="ECO:0000313" key="10">
    <source>
        <dbReference type="Proteomes" id="UP000192903"/>
    </source>
</evidence>
<evidence type="ECO:0000313" key="9">
    <source>
        <dbReference type="EMBL" id="SMF60258.1"/>
    </source>
</evidence>
<feature type="transmembrane region" description="Helical" evidence="7">
    <location>
        <begin position="34"/>
        <end position="52"/>
    </location>
</feature>
<evidence type="ECO:0000256" key="7">
    <source>
        <dbReference type="SAM" id="Phobius"/>
    </source>
</evidence>
<dbReference type="OrthoDB" id="9813426at2"/>
<proteinExistence type="predicted"/>
<dbReference type="Proteomes" id="UP000192903">
    <property type="component" value="Unassembled WGS sequence"/>
</dbReference>
<dbReference type="AlphaFoldDB" id="A0A1X7FY48"/>
<evidence type="ECO:0000256" key="4">
    <source>
        <dbReference type="ARBA" id="ARBA00022989"/>
    </source>
</evidence>
<protein>
    <submittedName>
        <fullName evidence="9">Membrane protein DedA, SNARE-associated domain</fullName>
    </submittedName>
</protein>
<dbReference type="PANTHER" id="PTHR42709">
    <property type="entry name" value="ALKALINE PHOSPHATASE LIKE PROTEIN"/>
    <property type="match status" value="1"/>
</dbReference>
<feature type="transmembrane region" description="Helical" evidence="7">
    <location>
        <begin position="144"/>
        <end position="165"/>
    </location>
</feature>
<reference evidence="10" key="1">
    <citation type="submission" date="2017-04" db="EMBL/GenBank/DDBJ databases">
        <authorList>
            <person name="Varghese N."/>
            <person name="Submissions S."/>
        </authorList>
    </citation>
    <scope>NUCLEOTIDE SEQUENCE [LARGE SCALE GENOMIC DNA]</scope>
    <source>
        <strain evidence="10">B4P</strain>
    </source>
</reference>
<organism evidence="9 10">
    <name type="scientific">Xaviernesmea oryzae</name>
    <dbReference type="NCBI Taxonomy" id="464029"/>
    <lineage>
        <taxon>Bacteria</taxon>
        <taxon>Pseudomonadati</taxon>
        <taxon>Pseudomonadota</taxon>
        <taxon>Alphaproteobacteria</taxon>
        <taxon>Hyphomicrobiales</taxon>
        <taxon>Rhizobiaceae</taxon>
        <taxon>Rhizobium/Agrobacterium group</taxon>
        <taxon>Xaviernesmea</taxon>
    </lineage>
</organism>
<dbReference type="EMBL" id="FXAF01000008">
    <property type="protein sequence ID" value="SMF60258.1"/>
    <property type="molecule type" value="Genomic_DNA"/>
</dbReference>
<feature type="transmembrane region" description="Helical" evidence="7">
    <location>
        <begin position="177"/>
        <end position="197"/>
    </location>
</feature>